<dbReference type="Pfam" id="PF11726">
    <property type="entry name" value="YagK_YfjJ_C"/>
    <property type="match status" value="1"/>
</dbReference>
<protein>
    <submittedName>
        <fullName evidence="2">Transposase</fullName>
    </submittedName>
</protein>
<dbReference type="Proteomes" id="UP000002608">
    <property type="component" value="Chromosome"/>
</dbReference>
<accession>A8H1Z4</accession>
<dbReference type="EMBL" id="CP000851">
    <property type="protein sequence ID" value="ABV86581.1"/>
    <property type="molecule type" value="Genomic_DNA"/>
</dbReference>
<proteinExistence type="predicted"/>
<dbReference type="AlphaFoldDB" id="A8H1Z4"/>
<dbReference type="KEGG" id="spl:Spea_1254"/>
<evidence type="ECO:0000259" key="1">
    <source>
        <dbReference type="Pfam" id="PF11726"/>
    </source>
</evidence>
<organism evidence="2 3">
    <name type="scientific">Shewanella pealeana (strain ATCC 700345 / ANG-SQ1)</name>
    <dbReference type="NCBI Taxonomy" id="398579"/>
    <lineage>
        <taxon>Bacteria</taxon>
        <taxon>Pseudomonadati</taxon>
        <taxon>Pseudomonadota</taxon>
        <taxon>Gammaproteobacteria</taxon>
        <taxon>Alteromonadales</taxon>
        <taxon>Shewanellaceae</taxon>
        <taxon>Shewanella</taxon>
    </lineage>
</organism>
<name>A8H1Z4_SHEPA</name>
<keyword evidence="3" id="KW-1185">Reference proteome</keyword>
<gene>
    <name evidence="2" type="ordered locus">Spea_1254</name>
</gene>
<evidence type="ECO:0000313" key="3">
    <source>
        <dbReference type="Proteomes" id="UP000002608"/>
    </source>
</evidence>
<reference evidence="2 3" key="1">
    <citation type="submission" date="2007-10" db="EMBL/GenBank/DDBJ databases">
        <title>Complete sequence of Shewanella pealeana ATCC 700345.</title>
        <authorList>
            <consortium name="US DOE Joint Genome Institute"/>
            <person name="Copeland A."/>
            <person name="Lucas S."/>
            <person name="Lapidus A."/>
            <person name="Barry K."/>
            <person name="Glavina del Rio T."/>
            <person name="Dalin E."/>
            <person name="Tice H."/>
            <person name="Pitluck S."/>
            <person name="Chertkov O."/>
            <person name="Brettin T."/>
            <person name="Bruce D."/>
            <person name="Detter J.C."/>
            <person name="Han C."/>
            <person name="Schmutz J."/>
            <person name="Larimer F."/>
            <person name="Land M."/>
            <person name="Hauser L."/>
            <person name="Kyrpides N."/>
            <person name="Kim E."/>
            <person name="Zhao J.-S.Z."/>
            <person name="Manno D."/>
            <person name="Hawari J."/>
            <person name="Richardson P."/>
        </authorList>
    </citation>
    <scope>NUCLEOTIDE SEQUENCE [LARGE SCALE GENOMIC DNA]</scope>
    <source>
        <strain evidence="3">ATCC 700345 / ANG-SQ1</strain>
    </source>
</reference>
<dbReference type="OrthoDB" id="5701642at2"/>
<sequence length="208" mass="24774">MFQFESYHQLNTPSQYRYIESYLSIFERVLHQQLECNNRITCIRLDLRFPKVSNYQDPKVISRFIDALKARLNVWKSQHATQGKQHHRLGFSYVWVRERAGSHNWHYHLVLFFNKDAFAYLGVLDLNRDNMRSRLVEAWSSATGMVDIEVKSLVHISSKEIKYLDSNSAEFYDQLNSFWRQFTYLAKVATKDINDGNRNIGYSRIMFN</sequence>
<feature type="domain" description="YagK/YfjJ C-terminal" evidence="1">
    <location>
        <begin position="36"/>
        <end position="203"/>
    </location>
</feature>
<dbReference type="RefSeq" id="WP_012154507.1">
    <property type="nucleotide sequence ID" value="NC_009901.1"/>
</dbReference>
<evidence type="ECO:0000313" key="2">
    <source>
        <dbReference type="EMBL" id="ABV86581.1"/>
    </source>
</evidence>
<dbReference type="InterPro" id="IPR057271">
    <property type="entry name" value="YagK_YfjJ_C"/>
</dbReference>
<dbReference type="HOGENOM" id="CLU_086947_0_0_6"/>
<dbReference type="STRING" id="398579.Spea_1254"/>
<dbReference type="eggNOG" id="ENOG5032T6W">
    <property type="taxonomic scope" value="Bacteria"/>
</dbReference>